<name>A0A540N3K9_MALBA</name>
<gene>
    <name evidence="1" type="ORF">C1H46_008764</name>
</gene>
<dbReference type="AlphaFoldDB" id="A0A540N3K9"/>
<evidence type="ECO:0000313" key="1">
    <source>
        <dbReference type="EMBL" id="TQE05631.1"/>
    </source>
</evidence>
<comment type="caution">
    <text evidence="1">The sequence shown here is derived from an EMBL/GenBank/DDBJ whole genome shotgun (WGS) entry which is preliminary data.</text>
</comment>
<sequence>MHKMRKFHRFQGKTNRIPLVGTKSRTTICGGNARQLPTKKQAWSSSEITRTSPIASEHGDGESMIGLLRFTTGKNVRPSFKVVEMFWISARSGGNQAKISMPICRFF</sequence>
<accession>A0A540N3K9</accession>
<protein>
    <submittedName>
        <fullName evidence="1">Uncharacterized protein</fullName>
    </submittedName>
</protein>
<evidence type="ECO:0000313" key="2">
    <source>
        <dbReference type="Proteomes" id="UP000315295"/>
    </source>
</evidence>
<proteinExistence type="predicted"/>
<dbReference type="Proteomes" id="UP000315295">
    <property type="component" value="Unassembled WGS sequence"/>
</dbReference>
<keyword evidence="2" id="KW-1185">Reference proteome</keyword>
<dbReference type="EMBL" id="VIEB01000118">
    <property type="protein sequence ID" value="TQE05631.1"/>
    <property type="molecule type" value="Genomic_DNA"/>
</dbReference>
<reference evidence="1 2" key="1">
    <citation type="journal article" date="2019" name="G3 (Bethesda)">
        <title>Sequencing of a Wild Apple (Malus baccata) Genome Unravels the Differences Between Cultivated and Wild Apple Species Regarding Disease Resistance and Cold Tolerance.</title>
        <authorList>
            <person name="Chen X."/>
        </authorList>
    </citation>
    <scope>NUCLEOTIDE SEQUENCE [LARGE SCALE GENOMIC DNA]</scope>
    <source>
        <strain evidence="2">cv. Shandingzi</strain>
        <tissue evidence="1">Leaves</tissue>
    </source>
</reference>
<organism evidence="1 2">
    <name type="scientific">Malus baccata</name>
    <name type="common">Siberian crab apple</name>
    <name type="synonym">Pyrus baccata</name>
    <dbReference type="NCBI Taxonomy" id="106549"/>
    <lineage>
        <taxon>Eukaryota</taxon>
        <taxon>Viridiplantae</taxon>
        <taxon>Streptophyta</taxon>
        <taxon>Embryophyta</taxon>
        <taxon>Tracheophyta</taxon>
        <taxon>Spermatophyta</taxon>
        <taxon>Magnoliopsida</taxon>
        <taxon>eudicotyledons</taxon>
        <taxon>Gunneridae</taxon>
        <taxon>Pentapetalae</taxon>
        <taxon>rosids</taxon>
        <taxon>fabids</taxon>
        <taxon>Rosales</taxon>
        <taxon>Rosaceae</taxon>
        <taxon>Amygdaloideae</taxon>
        <taxon>Maleae</taxon>
        <taxon>Malus</taxon>
    </lineage>
</organism>